<accession>A0A3N2Q2T0</accession>
<protein>
    <submittedName>
        <fullName evidence="1">Uncharacterized protein</fullName>
    </submittedName>
</protein>
<dbReference type="AlphaFoldDB" id="A0A3N2Q2T0"/>
<proteinExistence type="predicted"/>
<dbReference type="GeneID" id="39579767"/>
<keyword evidence="2" id="KW-1185">Reference proteome</keyword>
<dbReference type="EMBL" id="ML119052">
    <property type="protein sequence ID" value="ROT41063.1"/>
    <property type="molecule type" value="Genomic_DNA"/>
</dbReference>
<organism evidence="1 2">
    <name type="scientific">Sodiomyces alkalinus (strain CBS 110278 / VKM F-3762 / F11)</name>
    <name type="common">Alkaliphilic filamentous fungus</name>
    <dbReference type="NCBI Taxonomy" id="1314773"/>
    <lineage>
        <taxon>Eukaryota</taxon>
        <taxon>Fungi</taxon>
        <taxon>Dikarya</taxon>
        <taxon>Ascomycota</taxon>
        <taxon>Pezizomycotina</taxon>
        <taxon>Sordariomycetes</taxon>
        <taxon>Hypocreomycetidae</taxon>
        <taxon>Glomerellales</taxon>
        <taxon>Plectosphaerellaceae</taxon>
        <taxon>Sodiomyces</taxon>
    </lineage>
</organism>
<dbReference type="RefSeq" id="XP_028468869.1">
    <property type="nucleotide sequence ID" value="XM_028611289.1"/>
</dbReference>
<dbReference type="Proteomes" id="UP000272025">
    <property type="component" value="Unassembled WGS sequence"/>
</dbReference>
<evidence type="ECO:0000313" key="2">
    <source>
        <dbReference type="Proteomes" id="UP000272025"/>
    </source>
</evidence>
<reference evidence="1 2" key="1">
    <citation type="journal article" date="2018" name="Mol. Ecol.">
        <title>The obligate alkalophilic soda-lake fungus Sodiomyces alkalinus has shifted to a protein diet.</title>
        <authorList>
            <person name="Grum-Grzhimaylo A.A."/>
            <person name="Falkoski D.L."/>
            <person name="van den Heuvel J."/>
            <person name="Valero-Jimenez C.A."/>
            <person name="Min B."/>
            <person name="Choi I.G."/>
            <person name="Lipzen A."/>
            <person name="Daum C.G."/>
            <person name="Aanen D.K."/>
            <person name="Tsang A."/>
            <person name="Henrissat B."/>
            <person name="Bilanenko E.N."/>
            <person name="de Vries R.P."/>
            <person name="van Kan J.A.L."/>
            <person name="Grigoriev I.V."/>
            <person name="Debets A.J.M."/>
        </authorList>
    </citation>
    <scope>NUCLEOTIDE SEQUENCE [LARGE SCALE GENOMIC DNA]</scope>
    <source>
        <strain evidence="1 2">F11</strain>
    </source>
</reference>
<gene>
    <name evidence="1" type="ORF">SODALDRAFT_330783</name>
</gene>
<sequence length="161" mass="17925">MGVSADPGTLPTECNLGQAPAASCRRKRRGKKGTRIAVNGNKLHVWKLRCPHRQWSSRRPNEIGDRTFFSLALDEGQVSIVPQDDGLQDTVSSGAAGRGNQGTWFRIWRGGSKGSTSPRSGMWKIRGPNPWKLLNMHPTTLPHIVPRPPRRWPGHGFSKRF</sequence>
<evidence type="ECO:0000313" key="1">
    <source>
        <dbReference type="EMBL" id="ROT41063.1"/>
    </source>
</evidence>
<name>A0A3N2Q2T0_SODAK</name>